<feature type="compositionally biased region" description="Basic and acidic residues" evidence="1">
    <location>
        <begin position="1"/>
        <end position="18"/>
    </location>
</feature>
<feature type="region of interest" description="Disordered" evidence="1">
    <location>
        <begin position="1"/>
        <end position="29"/>
    </location>
</feature>
<protein>
    <submittedName>
        <fullName evidence="2">Uncharacterized protein</fullName>
    </submittedName>
</protein>
<organism evidence="2">
    <name type="scientific">Myoviridae sp. ctlnK45</name>
    <dbReference type="NCBI Taxonomy" id="2826693"/>
    <lineage>
        <taxon>Viruses</taxon>
        <taxon>Duplodnaviria</taxon>
        <taxon>Heunggongvirae</taxon>
        <taxon>Uroviricota</taxon>
        <taxon>Caudoviricetes</taxon>
    </lineage>
</organism>
<name>A0A8S5NN25_9CAUD</name>
<reference evidence="2" key="1">
    <citation type="journal article" date="2021" name="Proc. Natl. Acad. Sci. U.S.A.">
        <title>A Catalog of Tens of Thousands of Viruses from Human Metagenomes Reveals Hidden Associations with Chronic Diseases.</title>
        <authorList>
            <person name="Tisza M.J."/>
            <person name="Buck C.B."/>
        </authorList>
    </citation>
    <scope>NUCLEOTIDE SEQUENCE</scope>
    <source>
        <strain evidence="2">CtlnK45</strain>
    </source>
</reference>
<dbReference type="EMBL" id="BK015212">
    <property type="protein sequence ID" value="DAD96205.1"/>
    <property type="molecule type" value="Genomic_DNA"/>
</dbReference>
<accession>A0A8S5NN25</accession>
<evidence type="ECO:0000313" key="2">
    <source>
        <dbReference type="EMBL" id="DAD96205.1"/>
    </source>
</evidence>
<proteinExistence type="predicted"/>
<evidence type="ECO:0000256" key="1">
    <source>
        <dbReference type="SAM" id="MobiDB-lite"/>
    </source>
</evidence>
<sequence length="98" mass="11033">MASNFRLDELIRRYPPREKKQKKAPKGSTAATYQQQLCWDYASACGGCEWSDHLEPVPGWDATPTSRVLKVGGKGKGGTRVASSFVIHYCPKFRRDTR</sequence>